<name>A0A0A9EJ86_ARUDO</name>
<organism evidence="1">
    <name type="scientific">Arundo donax</name>
    <name type="common">Giant reed</name>
    <name type="synonym">Donax arundinaceus</name>
    <dbReference type="NCBI Taxonomy" id="35708"/>
    <lineage>
        <taxon>Eukaryota</taxon>
        <taxon>Viridiplantae</taxon>
        <taxon>Streptophyta</taxon>
        <taxon>Embryophyta</taxon>
        <taxon>Tracheophyta</taxon>
        <taxon>Spermatophyta</taxon>
        <taxon>Magnoliopsida</taxon>
        <taxon>Liliopsida</taxon>
        <taxon>Poales</taxon>
        <taxon>Poaceae</taxon>
        <taxon>PACMAD clade</taxon>
        <taxon>Arundinoideae</taxon>
        <taxon>Arundineae</taxon>
        <taxon>Arundo</taxon>
    </lineage>
</organism>
<dbReference type="AlphaFoldDB" id="A0A0A9EJ86"/>
<sequence length="24" mass="2893">MIHSDIESNMLCVCHQRWKAGMFR</sequence>
<dbReference type="EMBL" id="GBRH01197779">
    <property type="protein sequence ID" value="JAE00117.1"/>
    <property type="molecule type" value="Transcribed_RNA"/>
</dbReference>
<reference evidence="1" key="2">
    <citation type="journal article" date="2015" name="Data Brief">
        <title>Shoot transcriptome of the giant reed, Arundo donax.</title>
        <authorList>
            <person name="Barrero R.A."/>
            <person name="Guerrero F.D."/>
            <person name="Moolhuijzen P."/>
            <person name="Goolsby J.A."/>
            <person name="Tidwell J."/>
            <person name="Bellgard S.E."/>
            <person name="Bellgard M.I."/>
        </authorList>
    </citation>
    <scope>NUCLEOTIDE SEQUENCE</scope>
    <source>
        <tissue evidence="1">Shoot tissue taken approximately 20 cm above the soil surface</tissue>
    </source>
</reference>
<evidence type="ECO:0000313" key="1">
    <source>
        <dbReference type="EMBL" id="JAE00117.1"/>
    </source>
</evidence>
<protein>
    <submittedName>
        <fullName evidence="1">Uncharacterized protein</fullName>
    </submittedName>
</protein>
<proteinExistence type="predicted"/>
<reference evidence="1" key="1">
    <citation type="submission" date="2014-09" db="EMBL/GenBank/DDBJ databases">
        <authorList>
            <person name="Magalhaes I.L.F."/>
            <person name="Oliveira U."/>
            <person name="Santos F.R."/>
            <person name="Vidigal T.H.D.A."/>
            <person name="Brescovit A.D."/>
            <person name="Santos A.J."/>
        </authorList>
    </citation>
    <scope>NUCLEOTIDE SEQUENCE</scope>
    <source>
        <tissue evidence="1">Shoot tissue taken approximately 20 cm above the soil surface</tissue>
    </source>
</reference>
<accession>A0A0A9EJ86</accession>